<evidence type="ECO:0000259" key="15">
    <source>
        <dbReference type="Pfam" id="PF10458"/>
    </source>
</evidence>
<comment type="function">
    <text evidence="12">Catalyzes the attachment of valine to tRNA(Val). As ValRS can inadvertently accommodate and process structurally similar amino acids such as threonine, to avoid such errors, it has a 'posttransfer' editing activity that hydrolyzes mischarged Thr-tRNA(Val) in a tRNA-dependent manner.</text>
</comment>
<evidence type="ECO:0000256" key="7">
    <source>
        <dbReference type="ARBA" id="ARBA00022917"/>
    </source>
</evidence>
<dbReference type="FunFam" id="3.40.50.620:FF:000032">
    <property type="entry name" value="Valine--tRNA ligase"/>
    <property type="match status" value="1"/>
</dbReference>
<dbReference type="PRINTS" id="PR00986">
    <property type="entry name" value="TRNASYNTHVAL"/>
</dbReference>
<feature type="domain" description="Aminoacyl-tRNA synthetase class Ia" evidence="13">
    <location>
        <begin position="25"/>
        <end position="713"/>
    </location>
</feature>
<dbReference type="Pfam" id="PF10458">
    <property type="entry name" value="Val_tRNA-synt_C"/>
    <property type="match status" value="1"/>
</dbReference>
<feature type="domain" description="Methionyl/Valyl/Leucyl/Isoleucyl-tRNA synthetase anticodon-binding" evidence="14">
    <location>
        <begin position="898"/>
        <end position="999"/>
    </location>
</feature>
<dbReference type="EC" id="6.1.1.9" evidence="12"/>
<dbReference type="PROSITE" id="PS00178">
    <property type="entry name" value="AA_TRNA_LIGASE_I"/>
    <property type="match status" value="1"/>
</dbReference>
<dbReference type="CDD" id="cd07962">
    <property type="entry name" value="Anticodon_Ia_Val"/>
    <property type="match status" value="1"/>
</dbReference>
<feature type="domain" description="Methionyl/Valyl/Leucyl/Isoleucyl-tRNA synthetase anticodon-binding" evidence="14">
    <location>
        <begin position="818"/>
        <end position="869"/>
    </location>
</feature>
<dbReference type="InterPro" id="IPR001412">
    <property type="entry name" value="aa-tRNA-synth_I_CS"/>
</dbReference>
<keyword evidence="4 12" id="KW-0436">Ligase</keyword>
<keyword evidence="7 12" id="KW-0648">Protein biosynthesis</keyword>
<keyword evidence="9 12" id="KW-0030">Aminoacyl-tRNA synthetase</keyword>
<dbReference type="InterPro" id="IPR033705">
    <property type="entry name" value="Anticodon_Ia_Val"/>
</dbReference>
<comment type="caution">
    <text evidence="12">Lacks conserved residue(s) required for the propagation of feature annotation.</text>
</comment>
<comment type="domain">
    <text evidence="12">ValRS has two distinct active sites: one for aminoacylation and one for editing. The misactivated threonine is translocated from the active site to the editing site.</text>
</comment>
<dbReference type="Proteomes" id="UP000317909">
    <property type="component" value="Chromosome"/>
</dbReference>
<dbReference type="GO" id="GO:0005524">
    <property type="term" value="F:ATP binding"/>
    <property type="evidence" value="ECO:0007669"/>
    <property type="project" value="UniProtKB-UniRule"/>
</dbReference>
<dbReference type="SUPFAM" id="SSF47323">
    <property type="entry name" value="Anticodon-binding domain of a subclass of class I aminoacyl-tRNA synthetases"/>
    <property type="match status" value="1"/>
</dbReference>
<dbReference type="GO" id="GO:0006438">
    <property type="term" value="P:valyl-tRNA aminoacylation"/>
    <property type="evidence" value="ECO:0007669"/>
    <property type="project" value="UniProtKB-UniRule"/>
</dbReference>
<feature type="domain" description="Valyl-tRNA synthetase tRNA-binding arm" evidence="15">
    <location>
        <begin position="1063"/>
        <end position="1128"/>
    </location>
</feature>
<dbReference type="PANTHER" id="PTHR11946">
    <property type="entry name" value="VALYL-TRNA SYNTHETASES"/>
    <property type="match status" value="1"/>
</dbReference>
<feature type="binding site" evidence="12">
    <location>
        <position position="677"/>
    </location>
    <ligand>
        <name>ATP</name>
        <dbReference type="ChEBI" id="CHEBI:30616"/>
    </ligand>
</feature>
<name>A0A517TUQ6_9BACT</name>
<dbReference type="InterPro" id="IPR002300">
    <property type="entry name" value="aa-tRNA-synth_Ia"/>
</dbReference>
<feature type="coiled-coil region" evidence="12">
    <location>
        <begin position="1068"/>
        <end position="1123"/>
    </location>
</feature>
<evidence type="ECO:0000256" key="11">
    <source>
        <dbReference type="ARBA" id="ARBA00060830"/>
    </source>
</evidence>
<evidence type="ECO:0000259" key="13">
    <source>
        <dbReference type="Pfam" id="PF00133"/>
    </source>
</evidence>
<organism evidence="16 17">
    <name type="scientific">Lacipirellula limnantheis</name>
    <dbReference type="NCBI Taxonomy" id="2528024"/>
    <lineage>
        <taxon>Bacteria</taxon>
        <taxon>Pseudomonadati</taxon>
        <taxon>Planctomycetota</taxon>
        <taxon>Planctomycetia</taxon>
        <taxon>Pirellulales</taxon>
        <taxon>Lacipirellulaceae</taxon>
        <taxon>Lacipirellula</taxon>
    </lineage>
</organism>
<feature type="short sequence motif" description="'HIGH' region" evidence="12">
    <location>
        <begin position="59"/>
        <end position="69"/>
    </location>
</feature>
<dbReference type="InterPro" id="IPR002303">
    <property type="entry name" value="Valyl-tRNA_ligase"/>
</dbReference>
<dbReference type="OrthoDB" id="9810365at2"/>
<comment type="subunit">
    <text evidence="2 12">Monomer.</text>
</comment>
<dbReference type="KEGG" id="llh:I41_12760"/>
<evidence type="ECO:0000256" key="1">
    <source>
        <dbReference type="ARBA" id="ARBA00004496"/>
    </source>
</evidence>
<dbReference type="FunFam" id="1.10.287.380:FF:000001">
    <property type="entry name" value="Valine--tRNA ligase"/>
    <property type="match status" value="1"/>
</dbReference>
<dbReference type="Pfam" id="PF00133">
    <property type="entry name" value="tRNA-synt_1"/>
    <property type="match status" value="1"/>
</dbReference>
<keyword evidence="8 12" id="KW-0175">Coiled coil</keyword>
<evidence type="ECO:0000256" key="2">
    <source>
        <dbReference type="ARBA" id="ARBA00011245"/>
    </source>
</evidence>
<gene>
    <name evidence="12 16" type="primary">valS</name>
    <name evidence="16" type="ORF">I41_12760</name>
</gene>
<dbReference type="SUPFAM" id="SSF46589">
    <property type="entry name" value="tRNA-binding arm"/>
    <property type="match status" value="1"/>
</dbReference>
<dbReference type="InterPro" id="IPR010978">
    <property type="entry name" value="tRNA-bd_arm"/>
</dbReference>
<proteinExistence type="inferred from homology"/>
<dbReference type="InterPro" id="IPR037118">
    <property type="entry name" value="Val-tRNA_synth_C_sf"/>
</dbReference>
<dbReference type="Gene3D" id="3.40.50.620">
    <property type="entry name" value="HUPs"/>
    <property type="match status" value="2"/>
</dbReference>
<comment type="catalytic activity">
    <reaction evidence="10 12">
        <text>tRNA(Val) + L-valine + ATP = L-valyl-tRNA(Val) + AMP + diphosphate</text>
        <dbReference type="Rhea" id="RHEA:10704"/>
        <dbReference type="Rhea" id="RHEA-COMP:9672"/>
        <dbReference type="Rhea" id="RHEA-COMP:9708"/>
        <dbReference type="ChEBI" id="CHEBI:30616"/>
        <dbReference type="ChEBI" id="CHEBI:33019"/>
        <dbReference type="ChEBI" id="CHEBI:57762"/>
        <dbReference type="ChEBI" id="CHEBI:78442"/>
        <dbReference type="ChEBI" id="CHEBI:78537"/>
        <dbReference type="ChEBI" id="CHEBI:456215"/>
        <dbReference type="EC" id="6.1.1.9"/>
    </reaction>
</comment>
<comment type="similarity">
    <text evidence="11 12">Belongs to the class-I aminoacyl-tRNA synthetase family. ValS type 1 subfamily.</text>
</comment>
<evidence type="ECO:0000256" key="6">
    <source>
        <dbReference type="ARBA" id="ARBA00022840"/>
    </source>
</evidence>
<dbReference type="Gene3D" id="1.10.287.380">
    <property type="entry name" value="Valyl-tRNA synthetase, C-terminal domain"/>
    <property type="match status" value="1"/>
</dbReference>
<protein>
    <recommendedName>
        <fullName evidence="12">Valine--tRNA ligase</fullName>
        <ecNumber evidence="12">6.1.1.9</ecNumber>
    </recommendedName>
    <alternativeName>
        <fullName evidence="12">Valyl-tRNA synthetase</fullName>
        <shortName evidence="12">ValRS</shortName>
    </alternativeName>
</protein>
<dbReference type="InterPro" id="IPR019499">
    <property type="entry name" value="Val-tRNA_synth_tRNA-bd"/>
</dbReference>
<keyword evidence="17" id="KW-1185">Reference proteome</keyword>
<dbReference type="RefSeq" id="WP_145431707.1">
    <property type="nucleotide sequence ID" value="NZ_CP036339.1"/>
</dbReference>
<evidence type="ECO:0000256" key="12">
    <source>
        <dbReference type="HAMAP-Rule" id="MF_02004"/>
    </source>
</evidence>
<sequence>MSDDFLSAAGELPSQYDHEGAQRRWYKVWEERGYFHAEPGAKDAAGNVKPPYTIVIPPPNVTGALHLGHALNNTLQDILIRMKRMQGFNALWMPGTDHAGIATQAVVERRLLEEQKLSRHDLGREGLIEKIWEWKAQYEKRIIGQLKQIGCSCDWERLRFTLDETCARAVRETFFNLFKDGKIYRGKRLVNWDTYLQTAVSDDEVFKEPVKGHFWHFKYPVVKDAKWKKGEPEFVTIATTRPETMLGDTAVAVHPDPAAAFDKIQAELREKMLAATDKERGPLNEQADLLLERRAKMLPHLETLRDMAKRGVMLELPLTGRQIPLIADEWAKPELGSGCVKITPAHDENDYGVWQRSHMIEIRNIMNPDGTLNDSVPSEYRGMSMKQARTQVLHDLEAKGFFNPETDCEDREIEMPFSDRSKTPIEPFLADQWFVMMGEHVRHKRVQEEGKATRIIETTEPGLAQSAMDAVIDGRVKIVPERYAKTYLDWLSEKRDWPVGRQLWWGHRIPVWSLDMSQVRALVEIKDPKEADDRKAKYFSEAGEELKKIEAFVNSDDAAIKVVQGSESVYYVCVRNEQNQELINLLESSKWFKQETDVLDTWFSSALWPHSTLGWPDETPELKAFYPTTALVTSRDIITLWVARMVLTGLYNMGEVPFSSVYIHPKILDGYGETMSKSKGNGVDPLDVVEKFGADALRFGLAYLATETQDVRMPVEFECPHCQALIAQTKKNRTLVRIECDKCGQPFRTQWAESHGTPEDQVLPRGAVVSDRFELGRRFCNKLWNASRFSLMNLSDYAKSQSEPGRPDPGALDLTLEDRWLLSRLATVTGEVTEAIETYRFADAARLLYAFAWNDFCDYYVEMTKARFGGGTVGGVSNSETARIGNQTGIGVGDASQSDKAVAQRVLAHVLDALLRLLHPMVPFLAEEVWQLLGQVAPDRWLTPAGSPAESVCIADWPVADKSRIDATIETQFADFQAVLGAVRELRMGQNIAPREAVEFTVRCDEATAKLLEPMAPYFLQMAKATSLAWGPKATAPETAASSQVSGARGPIEVHLDVSRFIDVEAEKKRLAKQIEQLQGFAKSMEAKLNNESFVSRAPADVVQQQRDKLAETKGLIESAQAALKKLG</sequence>
<evidence type="ECO:0000259" key="14">
    <source>
        <dbReference type="Pfam" id="PF08264"/>
    </source>
</evidence>
<evidence type="ECO:0000256" key="8">
    <source>
        <dbReference type="ARBA" id="ARBA00023054"/>
    </source>
</evidence>
<dbReference type="GO" id="GO:0004832">
    <property type="term" value="F:valine-tRNA ligase activity"/>
    <property type="evidence" value="ECO:0007669"/>
    <property type="project" value="UniProtKB-UniRule"/>
</dbReference>
<evidence type="ECO:0000313" key="17">
    <source>
        <dbReference type="Proteomes" id="UP000317909"/>
    </source>
</evidence>
<evidence type="ECO:0000256" key="4">
    <source>
        <dbReference type="ARBA" id="ARBA00022598"/>
    </source>
</evidence>
<comment type="domain">
    <text evidence="12">The C-terminal coiled-coil domain is crucial for aminoacylation activity.</text>
</comment>
<dbReference type="InterPro" id="IPR013155">
    <property type="entry name" value="M/V/L/I-tRNA-synth_anticd-bd"/>
</dbReference>
<evidence type="ECO:0000256" key="10">
    <source>
        <dbReference type="ARBA" id="ARBA00047552"/>
    </source>
</evidence>
<dbReference type="EMBL" id="CP036339">
    <property type="protein sequence ID" value="QDT72110.1"/>
    <property type="molecule type" value="Genomic_DNA"/>
</dbReference>
<dbReference type="AlphaFoldDB" id="A0A517TUQ6"/>
<dbReference type="InterPro" id="IPR009080">
    <property type="entry name" value="tRNAsynth_Ia_anticodon-bd"/>
</dbReference>
<evidence type="ECO:0000256" key="5">
    <source>
        <dbReference type="ARBA" id="ARBA00022741"/>
    </source>
</evidence>
<keyword evidence="6 12" id="KW-0067">ATP-binding</keyword>
<dbReference type="SUPFAM" id="SSF50677">
    <property type="entry name" value="ValRS/IleRS/LeuRS editing domain"/>
    <property type="match status" value="1"/>
</dbReference>
<dbReference type="GO" id="GO:0005829">
    <property type="term" value="C:cytosol"/>
    <property type="evidence" value="ECO:0007669"/>
    <property type="project" value="TreeGrafter"/>
</dbReference>
<evidence type="ECO:0000313" key="16">
    <source>
        <dbReference type="EMBL" id="QDT72110.1"/>
    </source>
</evidence>
<dbReference type="Pfam" id="PF08264">
    <property type="entry name" value="Anticodon_1"/>
    <property type="match status" value="2"/>
</dbReference>
<dbReference type="InterPro" id="IPR009008">
    <property type="entry name" value="Val/Leu/Ile-tRNA-synth_edit"/>
</dbReference>
<dbReference type="SUPFAM" id="SSF52374">
    <property type="entry name" value="Nucleotidylyl transferase"/>
    <property type="match status" value="1"/>
</dbReference>
<reference evidence="16 17" key="1">
    <citation type="submission" date="2019-02" db="EMBL/GenBank/DDBJ databases">
        <title>Deep-cultivation of Planctomycetes and their phenomic and genomic characterization uncovers novel biology.</title>
        <authorList>
            <person name="Wiegand S."/>
            <person name="Jogler M."/>
            <person name="Boedeker C."/>
            <person name="Pinto D."/>
            <person name="Vollmers J."/>
            <person name="Rivas-Marin E."/>
            <person name="Kohn T."/>
            <person name="Peeters S.H."/>
            <person name="Heuer A."/>
            <person name="Rast P."/>
            <person name="Oberbeckmann S."/>
            <person name="Bunk B."/>
            <person name="Jeske O."/>
            <person name="Meyerdierks A."/>
            <person name="Storesund J.E."/>
            <person name="Kallscheuer N."/>
            <person name="Luecker S."/>
            <person name="Lage O.M."/>
            <person name="Pohl T."/>
            <person name="Merkel B.J."/>
            <person name="Hornburger P."/>
            <person name="Mueller R.-W."/>
            <person name="Bruemmer F."/>
            <person name="Labrenz M."/>
            <person name="Spormann A.M."/>
            <person name="Op den Camp H."/>
            <person name="Overmann J."/>
            <person name="Amann R."/>
            <person name="Jetten M.S.M."/>
            <person name="Mascher T."/>
            <person name="Medema M.H."/>
            <person name="Devos D.P."/>
            <person name="Kaster A.-K."/>
            <person name="Ovreas L."/>
            <person name="Rohde M."/>
            <person name="Galperin M.Y."/>
            <person name="Jogler C."/>
        </authorList>
    </citation>
    <scope>NUCLEOTIDE SEQUENCE [LARGE SCALE GENOMIC DNA]</scope>
    <source>
        <strain evidence="16 17">I41</strain>
    </source>
</reference>
<keyword evidence="5 12" id="KW-0547">Nucleotide-binding</keyword>
<dbReference type="PANTHER" id="PTHR11946:SF93">
    <property type="entry name" value="VALINE--TRNA LIGASE, CHLOROPLASTIC_MITOCHONDRIAL 2"/>
    <property type="match status" value="1"/>
</dbReference>
<comment type="subcellular location">
    <subcellularLocation>
        <location evidence="1 12">Cytoplasm</location>
    </subcellularLocation>
</comment>
<evidence type="ECO:0000256" key="3">
    <source>
        <dbReference type="ARBA" id="ARBA00022490"/>
    </source>
</evidence>
<accession>A0A517TUQ6</accession>
<dbReference type="HAMAP" id="MF_02004">
    <property type="entry name" value="Val_tRNA_synth_type1"/>
    <property type="match status" value="1"/>
</dbReference>
<keyword evidence="3 12" id="KW-0963">Cytoplasm</keyword>
<dbReference type="InterPro" id="IPR014729">
    <property type="entry name" value="Rossmann-like_a/b/a_fold"/>
</dbReference>
<dbReference type="Gene3D" id="1.10.730.10">
    <property type="entry name" value="Isoleucyl-tRNA Synthetase, Domain 1"/>
    <property type="match status" value="2"/>
</dbReference>
<dbReference type="GO" id="GO:0002161">
    <property type="term" value="F:aminoacyl-tRNA deacylase activity"/>
    <property type="evidence" value="ECO:0007669"/>
    <property type="project" value="InterPro"/>
</dbReference>
<evidence type="ECO:0000256" key="9">
    <source>
        <dbReference type="ARBA" id="ARBA00023146"/>
    </source>
</evidence>